<evidence type="ECO:0000256" key="5">
    <source>
        <dbReference type="ARBA" id="ARBA00022692"/>
    </source>
</evidence>
<evidence type="ECO:0000256" key="4">
    <source>
        <dbReference type="ARBA" id="ARBA00022475"/>
    </source>
</evidence>
<dbReference type="PANTHER" id="PTHR30269">
    <property type="entry name" value="TRANSMEMBRANE PROTEIN YFCA"/>
    <property type="match status" value="1"/>
</dbReference>
<dbReference type="InterPro" id="IPR052017">
    <property type="entry name" value="TSUP"/>
</dbReference>
<comment type="caution">
    <text evidence="9">The sequence shown here is derived from an EMBL/GenBank/DDBJ whole genome shotgun (WGS) entry which is preliminary data.</text>
</comment>
<dbReference type="GO" id="GO:0005886">
    <property type="term" value="C:plasma membrane"/>
    <property type="evidence" value="ECO:0007669"/>
    <property type="project" value="UniProtKB-SubCell"/>
</dbReference>
<evidence type="ECO:0000313" key="9">
    <source>
        <dbReference type="EMBL" id="KGE85806.1"/>
    </source>
</evidence>
<comment type="similarity">
    <text evidence="2 8">Belongs to the 4-toluene sulfonate uptake permease (TSUP) (TC 2.A.102) family.</text>
</comment>
<feature type="transmembrane region" description="Helical" evidence="8">
    <location>
        <begin position="104"/>
        <end position="121"/>
    </location>
</feature>
<dbReference type="Proteomes" id="UP000029736">
    <property type="component" value="Unassembled WGS sequence"/>
</dbReference>
<gene>
    <name evidence="9" type="ORF">IX84_24535</name>
</gene>
<reference evidence="9 10" key="1">
    <citation type="journal article" date="2014" name="Int. J. Syst. Evol. Microbiol.">
        <title>Phaeodactylibacter xiamenensis gen. nov., sp. nov., a member of the family Saprospiraceae isolated from the marine alga Phaeodactylum tricornutum.</title>
        <authorList>
            <person name="Chen Z.Jr."/>
            <person name="Lei X."/>
            <person name="Lai Q."/>
            <person name="Li Y."/>
            <person name="Zhang B."/>
            <person name="Zhang J."/>
            <person name="Zhang H."/>
            <person name="Yang L."/>
            <person name="Zheng W."/>
            <person name="Tian Y."/>
            <person name="Yu Z."/>
            <person name="Xu H.Jr."/>
            <person name="Zheng T."/>
        </authorList>
    </citation>
    <scope>NUCLEOTIDE SEQUENCE [LARGE SCALE GENOMIC DNA]</scope>
    <source>
        <strain evidence="9 10">KD52</strain>
    </source>
</reference>
<dbReference type="InterPro" id="IPR002781">
    <property type="entry name" value="TM_pro_TauE-like"/>
</dbReference>
<proteinExistence type="inferred from homology"/>
<keyword evidence="4 8" id="KW-1003">Cell membrane</keyword>
<feature type="transmembrane region" description="Helical" evidence="8">
    <location>
        <begin position="12"/>
        <end position="30"/>
    </location>
</feature>
<evidence type="ECO:0000256" key="1">
    <source>
        <dbReference type="ARBA" id="ARBA00004651"/>
    </source>
</evidence>
<dbReference type="PANTHER" id="PTHR30269:SF23">
    <property type="entry name" value="MEMBRANE TRANSPORTER PROTEIN YDHB-RELATED"/>
    <property type="match status" value="1"/>
</dbReference>
<evidence type="ECO:0000256" key="2">
    <source>
        <dbReference type="ARBA" id="ARBA00009142"/>
    </source>
</evidence>
<keyword evidence="6 8" id="KW-1133">Transmembrane helix</keyword>
<accession>A0A098S186</accession>
<feature type="transmembrane region" description="Helical" evidence="8">
    <location>
        <begin position="141"/>
        <end position="165"/>
    </location>
</feature>
<evidence type="ECO:0000256" key="7">
    <source>
        <dbReference type="ARBA" id="ARBA00023136"/>
    </source>
</evidence>
<dbReference type="AlphaFoldDB" id="A0A098S186"/>
<evidence type="ECO:0000313" key="10">
    <source>
        <dbReference type="Proteomes" id="UP000029736"/>
    </source>
</evidence>
<keyword evidence="3" id="KW-0813">Transport</keyword>
<dbReference type="STRING" id="1524460.IX84_24535"/>
<feature type="transmembrane region" description="Helical" evidence="8">
    <location>
        <begin position="81"/>
        <end position="98"/>
    </location>
</feature>
<keyword evidence="7 8" id="KW-0472">Membrane</keyword>
<evidence type="ECO:0000256" key="6">
    <source>
        <dbReference type="ARBA" id="ARBA00022989"/>
    </source>
</evidence>
<feature type="transmembrane region" description="Helical" evidence="8">
    <location>
        <begin position="50"/>
        <end position="69"/>
    </location>
</feature>
<organism evidence="9 10">
    <name type="scientific">Phaeodactylibacter xiamenensis</name>
    <dbReference type="NCBI Taxonomy" id="1524460"/>
    <lineage>
        <taxon>Bacteria</taxon>
        <taxon>Pseudomonadati</taxon>
        <taxon>Bacteroidota</taxon>
        <taxon>Saprospiria</taxon>
        <taxon>Saprospirales</taxon>
        <taxon>Haliscomenobacteraceae</taxon>
        <taxon>Phaeodactylibacter</taxon>
    </lineage>
</organism>
<dbReference type="Pfam" id="PF01925">
    <property type="entry name" value="TauE"/>
    <property type="match status" value="1"/>
</dbReference>
<evidence type="ECO:0000256" key="3">
    <source>
        <dbReference type="ARBA" id="ARBA00022448"/>
    </source>
</evidence>
<feature type="transmembrane region" description="Helical" evidence="8">
    <location>
        <begin position="206"/>
        <end position="225"/>
    </location>
</feature>
<protein>
    <recommendedName>
        <fullName evidence="8">Probable membrane transporter protein</fullName>
    </recommendedName>
</protein>
<evidence type="ECO:0000256" key="8">
    <source>
        <dbReference type="RuleBase" id="RU363041"/>
    </source>
</evidence>
<dbReference type="EMBL" id="JPOS01000083">
    <property type="protein sequence ID" value="KGE85806.1"/>
    <property type="molecule type" value="Genomic_DNA"/>
</dbReference>
<feature type="transmembrane region" description="Helical" evidence="8">
    <location>
        <begin position="177"/>
        <end position="199"/>
    </location>
</feature>
<sequence length="252" mass="27859">MSEIWQQFDSDQWMVLFIAALLIGMAKAGIKGLGMFIVPMMAAAFGGKASVGLVLPMLSMADVFAVSYYNRHAEWHYIKRLLPMAVVGVLIAIGVGYYVNDAVFTDMIAVIIIGSLVLLILQERTSFSSFMASNKYVAGVFGGLGGFTTMIGNAAGPVMAVYLLSTRIPKNNYIGTTAWFFMIINLFKFPFHVFVWGTITWHSFRANLLALPAIVLGVFVGILIVKRIPELAFRYFVIVMTFIISLKLLLGW</sequence>
<feature type="transmembrane region" description="Helical" evidence="8">
    <location>
        <begin position="231"/>
        <end position="250"/>
    </location>
</feature>
<keyword evidence="5 8" id="KW-0812">Transmembrane</keyword>
<comment type="subcellular location">
    <subcellularLocation>
        <location evidence="1 8">Cell membrane</location>
        <topology evidence="1 8">Multi-pass membrane protein</topology>
    </subcellularLocation>
</comment>
<keyword evidence="10" id="KW-1185">Reference proteome</keyword>
<name>A0A098S186_9BACT</name>